<feature type="region of interest" description="Disordered" evidence="1">
    <location>
        <begin position="1"/>
        <end position="39"/>
    </location>
</feature>
<evidence type="ECO:0000313" key="2">
    <source>
        <dbReference type="Proteomes" id="UP000887565"/>
    </source>
</evidence>
<feature type="compositionally biased region" description="Basic and acidic residues" evidence="1">
    <location>
        <begin position="71"/>
        <end position="88"/>
    </location>
</feature>
<protein>
    <submittedName>
        <fullName evidence="3">Uncharacterized protein</fullName>
    </submittedName>
</protein>
<dbReference type="WBParaSite" id="nRc.2.0.1.t35354-RA">
    <property type="protein sequence ID" value="nRc.2.0.1.t35354-RA"/>
    <property type="gene ID" value="nRc.2.0.1.g35354"/>
</dbReference>
<evidence type="ECO:0000256" key="1">
    <source>
        <dbReference type="SAM" id="MobiDB-lite"/>
    </source>
</evidence>
<dbReference type="AlphaFoldDB" id="A0A915KBR2"/>
<accession>A0A915KBR2</accession>
<name>A0A915KBR2_ROMCU</name>
<dbReference type="Proteomes" id="UP000887565">
    <property type="component" value="Unplaced"/>
</dbReference>
<organism evidence="2 3">
    <name type="scientific">Romanomermis culicivorax</name>
    <name type="common">Nematode worm</name>
    <dbReference type="NCBI Taxonomy" id="13658"/>
    <lineage>
        <taxon>Eukaryota</taxon>
        <taxon>Metazoa</taxon>
        <taxon>Ecdysozoa</taxon>
        <taxon>Nematoda</taxon>
        <taxon>Enoplea</taxon>
        <taxon>Dorylaimia</taxon>
        <taxon>Mermithida</taxon>
        <taxon>Mermithoidea</taxon>
        <taxon>Mermithidae</taxon>
        <taxon>Romanomermis</taxon>
    </lineage>
</organism>
<keyword evidence="2" id="KW-1185">Reference proteome</keyword>
<feature type="region of interest" description="Disordered" evidence="1">
    <location>
        <begin position="69"/>
        <end position="88"/>
    </location>
</feature>
<evidence type="ECO:0000313" key="3">
    <source>
        <dbReference type="WBParaSite" id="nRc.2.0.1.t35354-RA"/>
    </source>
</evidence>
<sequence>MSSPSQQRISENDSEKPPLESDSSKRKRTESSNSAEVVMADIAPRATTFGGRDLTKTKFSPKLVSCVLLNSHRESDKEQEVSSEEAKI</sequence>
<proteinExistence type="predicted"/>
<reference evidence="3" key="1">
    <citation type="submission" date="2022-11" db="UniProtKB">
        <authorList>
            <consortium name="WormBaseParasite"/>
        </authorList>
    </citation>
    <scope>IDENTIFICATION</scope>
</reference>
<feature type="compositionally biased region" description="Basic and acidic residues" evidence="1">
    <location>
        <begin position="10"/>
        <end position="24"/>
    </location>
</feature>